<proteinExistence type="predicted"/>
<keyword evidence="1" id="KW-0812">Transmembrane</keyword>
<keyword evidence="1" id="KW-0472">Membrane</keyword>
<accession>A0A2U8UHX4</accession>
<sequence length="55" mass="5711">MTAREFMLAAAVVIGTVLAFVFASFEDALVGFGAALVVSLVLWMIFAATGDRGDA</sequence>
<dbReference type="GeneID" id="54992030"/>
<reference evidence="2 3" key="1">
    <citation type="submission" date="2018-03" db="EMBL/GenBank/DDBJ databases">
        <authorList>
            <person name="Zack K.M."/>
            <person name="Garlena R.A."/>
            <person name="Russell D.A."/>
            <person name="Pope W.H."/>
            <person name="Jacobs-Sera D."/>
            <person name="Hatfull G.F."/>
        </authorList>
    </citation>
    <scope>NUCLEOTIDE SEQUENCE [LARGE SCALE GENOMIC DNA]</scope>
</reference>
<keyword evidence="3" id="KW-1185">Reference proteome</keyword>
<evidence type="ECO:0000313" key="2">
    <source>
        <dbReference type="EMBL" id="AWN03218.1"/>
    </source>
</evidence>
<dbReference type="RefSeq" id="YP_009801513.1">
    <property type="nucleotide sequence ID" value="NC_047972.1"/>
</dbReference>
<gene>
    <name evidence="2" type="primary">36</name>
    <name evidence="2" type="ORF">PBI_APPA_36</name>
</gene>
<protein>
    <submittedName>
        <fullName evidence="2">Uncharacterized protein</fullName>
    </submittedName>
</protein>
<evidence type="ECO:0000256" key="1">
    <source>
        <dbReference type="SAM" id="Phobius"/>
    </source>
</evidence>
<dbReference type="Proteomes" id="UP000246517">
    <property type="component" value="Segment"/>
</dbReference>
<organism evidence="2 3">
    <name type="scientific">Microbacterium phage Appa</name>
    <dbReference type="NCBI Taxonomy" id="2182350"/>
    <lineage>
        <taxon>Viruses</taxon>
        <taxon>Duplodnaviria</taxon>
        <taxon>Heunggongvirae</taxon>
        <taxon>Uroviricota</taxon>
        <taxon>Caudoviricetes</taxon>
        <taxon>Appavirus</taxon>
        <taxon>Appavirus appa</taxon>
    </lineage>
</organism>
<dbReference type="EMBL" id="MH153799">
    <property type="protein sequence ID" value="AWN03218.1"/>
    <property type="molecule type" value="Genomic_DNA"/>
</dbReference>
<name>A0A2U8UHX4_9CAUD</name>
<keyword evidence="1" id="KW-1133">Transmembrane helix</keyword>
<evidence type="ECO:0000313" key="3">
    <source>
        <dbReference type="Proteomes" id="UP000246517"/>
    </source>
</evidence>
<feature type="transmembrane region" description="Helical" evidence="1">
    <location>
        <begin position="29"/>
        <end position="49"/>
    </location>
</feature>
<dbReference type="KEGG" id="vg:54992030"/>